<dbReference type="AlphaFoldDB" id="A0ABD3MF50"/>
<reference evidence="3 4" key="1">
    <citation type="submission" date="2024-10" db="EMBL/GenBank/DDBJ databases">
        <title>Updated reference genomes for cyclostephanoid diatoms.</title>
        <authorList>
            <person name="Roberts W.R."/>
            <person name="Alverson A.J."/>
        </authorList>
    </citation>
    <scope>NUCLEOTIDE SEQUENCE [LARGE SCALE GENOMIC DNA]</scope>
    <source>
        <strain evidence="3 4">AJA232-27</strain>
    </source>
</reference>
<evidence type="ECO:0000313" key="3">
    <source>
        <dbReference type="EMBL" id="KAL3762222.1"/>
    </source>
</evidence>
<dbReference type="Proteomes" id="UP001530293">
    <property type="component" value="Unassembled WGS sequence"/>
</dbReference>
<sequence>MKSNIIIWSLGFALLKSSCSAGPADNSTAPNPEKHHKDRAVGNEKKKPTADDINRHERRKEEKHKKERKAPQHADAANKTKVVKPDLVDKPDVVNKPDAVNVTDIVKTSDVLVETNDNVNVNCAFANPTLEQAEELFGLGLFDTFKAAVEYAELINVPFSRAVGNWFAKNITMEGLYDEGFEMGEIHRVWFNNTIPSGNRTGVICKMESALYTQMKDTCHFKEWENDLITVSVALMEGYAHAVDHISFEGCV</sequence>
<gene>
    <name evidence="3" type="ORF">ACHAWU_004760</name>
</gene>
<proteinExistence type="predicted"/>
<feature type="region of interest" description="Disordered" evidence="1">
    <location>
        <begin position="20"/>
        <end position="90"/>
    </location>
</feature>
<comment type="caution">
    <text evidence="3">The sequence shown here is derived from an EMBL/GenBank/DDBJ whole genome shotgun (WGS) entry which is preliminary data.</text>
</comment>
<dbReference type="EMBL" id="JALLBG020000138">
    <property type="protein sequence ID" value="KAL3762222.1"/>
    <property type="molecule type" value="Genomic_DNA"/>
</dbReference>
<organism evidence="3 4">
    <name type="scientific">Discostella pseudostelligera</name>
    <dbReference type="NCBI Taxonomy" id="259834"/>
    <lineage>
        <taxon>Eukaryota</taxon>
        <taxon>Sar</taxon>
        <taxon>Stramenopiles</taxon>
        <taxon>Ochrophyta</taxon>
        <taxon>Bacillariophyta</taxon>
        <taxon>Coscinodiscophyceae</taxon>
        <taxon>Thalassiosirophycidae</taxon>
        <taxon>Stephanodiscales</taxon>
        <taxon>Stephanodiscaceae</taxon>
        <taxon>Discostella</taxon>
    </lineage>
</organism>
<evidence type="ECO:0000256" key="1">
    <source>
        <dbReference type="SAM" id="MobiDB-lite"/>
    </source>
</evidence>
<evidence type="ECO:0008006" key="5">
    <source>
        <dbReference type="Google" id="ProtNLM"/>
    </source>
</evidence>
<feature type="compositionally biased region" description="Basic and acidic residues" evidence="1">
    <location>
        <begin position="69"/>
        <end position="90"/>
    </location>
</feature>
<feature type="compositionally biased region" description="Basic residues" evidence="1">
    <location>
        <begin position="56"/>
        <end position="68"/>
    </location>
</feature>
<evidence type="ECO:0000313" key="4">
    <source>
        <dbReference type="Proteomes" id="UP001530293"/>
    </source>
</evidence>
<accession>A0ABD3MF50</accession>
<evidence type="ECO:0000256" key="2">
    <source>
        <dbReference type="SAM" id="SignalP"/>
    </source>
</evidence>
<keyword evidence="4" id="KW-1185">Reference proteome</keyword>
<name>A0ABD3MF50_9STRA</name>
<feature type="compositionally biased region" description="Polar residues" evidence="1">
    <location>
        <begin position="20"/>
        <end position="30"/>
    </location>
</feature>
<feature type="chain" id="PRO_5044818485" description="SCP domain-containing protein" evidence="2">
    <location>
        <begin position="22"/>
        <end position="252"/>
    </location>
</feature>
<keyword evidence="2" id="KW-0732">Signal</keyword>
<feature type="signal peptide" evidence="2">
    <location>
        <begin position="1"/>
        <end position="21"/>
    </location>
</feature>
<feature type="compositionally biased region" description="Basic and acidic residues" evidence="1">
    <location>
        <begin position="32"/>
        <end position="55"/>
    </location>
</feature>
<protein>
    <recommendedName>
        <fullName evidence="5">SCP domain-containing protein</fullName>
    </recommendedName>
</protein>